<proteinExistence type="predicted"/>
<organism evidence="2 3">
    <name type="scientific">Toxoplasma gondii MAS</name>
    <dbReference type="NCBI Taxonomy" id="943118"/>
    <lineage>
        <taxon>Eukaryota</taxon>
        <taxon>Sar</taxon>
        <taxon>Alveolata</taxon>
        <taxon>Apicomplexa</taxon>
        <taxon>Conoidasida</taxon>
        <taxon>Coccidia</taxon>
        <taxon>Eucoccidiorida</taxon>
        <taxon>Eimeriorina</taxon>
        <taxon>Sarcocystidae</taxon>
        <taxon>Toxoplasma</taxon>
    </lineage>
</organism>
<keyword evidence="2" id="KW-0648">Protein biosynthesis</keyword>
<dbReference type="AlphaFoldDB" id="A0A086QSM0"/>
<comment type="caution">
    <text evidence="2">The sequence shown here is derived from an EMBL/GenBank/DDBJ whole genome shotgun (WGS) entry which is preliminary data.</text>
</comment>
<feature type="non-terminal residue" evidence="2">
    <location>
        <position position="1"/>
    </location>
</feature>
<sequence length="23" mass="2603">KTTAEHGTTESLRKRRGKRACCL</sequence>
<feature type="region of interest" description="Disordered" evidence="1">
    <location>
        <begin position="1"/>
        <end position="23"/>
    </location>
</feature>
<feature type="compositionally biased region" description="Basic residues" evidence="1">
    <location>
        <begin position="13"/>
        <end position="23"/>
    </location>
</feature>
<evidence type="ECO:0000313" key="3">
    <source>
        <dbReference type="Proteomes" id="UP000028821"/>
    </source>
</evidence>
<protein>
    <submittedName>
        <fullName evidence="2">Transcription initiation factor TFIIIB</fullName>
    </submittedName>
</protein>
<keyword evidence="2" id="KW-0396">Initiation factor</keyword>
<dbReference type="Proteomes" id="UP000028821">
    <property type="component" value="Unassembled WGS sequence"/>
</dbReference>
<reference evidence="2 3" key="1">
    <citation type="submission" date="2014-04" db="EMBL/GenBank/DDBJ databases">
        <authorList>
            <person name="Sibley D."/>
            <person name="Venepally P."/>
            <person name="Karamycheva S."/>
            <person name="Hadjithomas M."/>
            <person name="Khan A."/>
            <person name="Brunk B."/>
            <person name="Roos D."/>
            <person name="Caler E."/>
            <person name="Lorenzi H."/>
        </authorList>
    </citation>
    <scope>NUCLEOTIDE SEQUENCE [LARGE SCALE GENOMIC DNA]</scope>
    <source>
        <strain evidence="2 3">MAS</strain>
    </source>
</reference>
<gene>
    <name evidence="2" type="ORF">TGMAS_207900B</name>
</gene>
<evidence type="ECO:0000313" key="2">
    <source>
        <dbReference type="EMBL" id="KFH15602.1"/>
    </source>
</evidence>
<feature type="non-terminal residue" evidence="2">
    <location>
        <position position="23"/>
    </location>
</feature>
<name>A0A086QSM0_TOXGO</name>
<dbReference type="VEuPathDB" id="ToxoDB:TGMAS_207900B"/>
<dbReference type="EMBL" id="AEXC02000837">
    <property type="protein sequence ID" value="KFH15602.1"/>
    <property type="molecule type" value="Genomic_DNA"/>
</dbReference>
<accession>A0A086QSM0</accession>
<evidence type="ECO:0000256" key="1">
    <source>
        <dbReference type="SAM" id="MobiDB-lite"/>
    </source>
</evidence>
<dbReference type="GO" id="GO:0003743">
    <property type="term" value="F:translation initiation factor activity"/>
    <property type="evidence" value="ECO:0007669"/>
    <property type="project" value="UniProtKB-KW"/>
</dbReference>